<reference evidence="2 3" key="1">
    <citation type="submission" date="2021-12" db="EMBL/GenBank/DDBJ databases">
        <title>Genome seq of p7.</title>
        <authorList>
            <person name="Seo T."/>
        </authorList>
    </citation>
    <scope>NUCLEOTIDE SEQUENCE [LARGE SCALE GENOMIC DNA]</scope>
    <source>
        <strain evidence="2 3">P7</strain>
    </source>
</reference>
<protein>
    <recommendedName>
        <fullName evidence="4">DUF4124 domain-containing protein</fullName>
    </recommendedName>
</protein>
<accession>A0ABS8XA36</accession>
<organism evidence="2 3">
    <name type="scientific">Pelomonas caseinilytica</name>
    <dbReference type="NCBI Taxonomy" id="2906763"/>
    <lineage>
        <taxon>Bacteria</taxon>
        <taxon>Pseudomonadati</taxon>
        <taxon>Pseudomonadota</taxon>
        <taxon>Betaproteobacteria</taxon>
        <taxon>Burkholderiales</taxon>
        <taxon>Sphaerotilaceae</taxon>
        <taxon>Roseateles</taxon>
    </lineage>
</organism>
<evidence type="ECO:0000256" key="1">
    <source>
        <dbReference type="SAM" id="MobiDB-lite"/>
    </source>
</evidence>
<comment type="caution">
    <text evidence="2">The sequence shown here is derived from an EMBL/GenBank/DDBJ whole genome shotgun (WGS) entry which is preliminary data.</text>
</comment>
<dbReference type="Proteomes" id="UP001201463">
    <property type="component" value="Unassembled WGS sequence"/>
</dbReference>
<evidence type="ECO:0000313" key="3">
    <source>
        <dbReference type="Proteomes" id="UP001201463"/>
    </source>
</evidence>
<feature type="region of interest" description="Disordered" evidence="1">
    <location>
        <begin position="179"/>
        <end position="230"/>
    </location>
</feature>
<dbReference type="RefSeq" id="WP_233391913.1">
    <property type="nucleotide sequence ID" value="NZ_JAJTWT010000004.1"/>
</dbReference>
<evidence type="ECO:0000313" key="2">
    <source>
        <dbReference type="EMBL" id="MCE4537752.1"/>
    </source>
</evidence>
<dbReference type="EMBL" id="JAJTWT010000004">
    <property type="protein sequence ID" value="MCE4537752.1"/>
    <property type="molecule type" value="Genomic_DNA"/>
</dbReference>
<feature type="compositionally biased region" description="Basic and acidic residues" evidence="1">
    <location>
        <begin position="197"/>
        <end position="208"/>
    </location>
</feature>
<keyword evidence="3" id="KW-1185">Reference proteome</keyword>
<proteinExistence type="predicted"/>
<name>A0ABS8XA36_9BURK</name>
<evidence type="ECO:0008006" key="4">
    <source>
        <dbReference type="Google" id="ProtNLM"/>
    </source>
</evidence>
<sequence>MAFGSAARKIWRGGVSPRFDGCWVALAFCVATAVVPSTRADVWKCSRDGRTQYADQPCQEGAKGSQLPQRSLQGNVIDVGRPAASLHASVLQSSPLVRAEFGAAPVLPANVCPSDRDIASMETTANSTTLPADAKRFVQDEIRRARQCQKGQGRYSAADWAISREAVAAQSSLSGAADARVRSESMHSAANPAEGELIARRRDAEARGRRQPNRPVAEPRAVGPALPVLD</sequence>
<gene>
    <name evidence="2" type="ORF">LXT12_10875</name>
</gene>